<proteinExistence type="predicted"/>
<keyword evidence="2" id="KW-1185">Reference proteome</keyword>
<dbReference type="InterPro" id="IPR012545">
    <property type="entry name" value="DUF1697"/>
</dbReference>
<reference evidence="2" key="1">
    <citation type="journal article" date="2019" name="Int. J. Syst. Evol. Microbiol.">
        <title>The Global Catalogue of Microorganisms (GCM) 10K type strain sequencing project: providing services to taxonomists for standard genome sequencing and annotation.</title>
        <authorList>
            <consortium name="The Broad Institute Genomics Platform"/>
            <consortium name="The Broad Institute Genome Sequencing Center for Infectious Disease"/>
            <person name="Wu L."/>
            <person name="Ma J."/>
        </authorList>
    </citation>
    <scope>NUCLEOTIDE SEQUENCE [LARGE SCALE GENOMIC DNA]</scope>
    <source>
        <strain evidence="2">DFY41</strain>
    </source>
</reference>
<comment type="caution">
    <text evidence="1">The sequence shown here is derived from an EMBL/GenBank/DDBJ whole genome shotgun (WGS) entry which is preliminary data.</text>
</comment>
<dbReference type="Proteomes" id="UP001596087">
    <property type="component" value="Unassembled WGS sequence"/>
</dbReference>
<evidence type="ECO:0000313" key="2">
    <source>
        <dbReference type="Proteomes" id="UP001596087"/>
    </source>
</evidence>
<name>A0ABW0BFK3_9ACTN</name>
<accession>A0ABW0BFK3</accession>
<dbReference type="Gene3D" id="3.30.70.1280">
    <property type="entry name" value="SP0830-like domains"/>
    <property type="match status" value="1"/>
</dbReference>
<dbReference type="Pfam" id="PF08002">
    <property type="entry name" value="DUF1697"/>
    <property type="match status" value="1"/>
</dbReference>
<dbReference type="SUPFAM" id="SSF160379">
    <property type="entry name" value="SP0830-like"/>
    <property type="match status" value="1"/>
</dbReference>
<organism evidence="1 2">
    <name type="scientific">Nocardioides taihuensis</name>
    <dbReference type="NCBI Taxonomy" id="1835606"/>
    <lineage>
        <taxon>Bacteria</taxon>
        <taxon>Bacillati</taxon>
        <taxon>Actinomycetota</taxon>
        <taxon>Actinomycetes</taxon>
        <taxon>Propionibacteriales</taxon>
        <taxon>Nocardioidaceae</taxon>
        <taxon>Nocardioides</taxon>
    </lineage>
</organism>
<protein>
    <submittedName>
        <fullName evidence="1">DUF1697 domain-containing protein</fullName>
    </submittedName>
</protein>
<sequence>MGRSVAFFRNLNLGQGWAPTRPQLVAAYEEAGASDVVNVMVNGTVVFTHRAPVAATRAVLAALRPLTGYDDVAVVRPAAWLRSLVEHADALGLDDPGELAVEVSFFDARRPLGLALPWTAPGGRLTVVAGDHRHAISIWVPGPGGSNATVVLQGVTGVRVTSRALATVRRVVTRL</sequence>
<dbReference type="RefSeq" id="WP_378587798.1">
    <property type="nucleotide sequence ID" value="NZ_JBHSKD010000004.1"/>
</dbReference>
<gene>
    <name evidence="1" type="ORF">ACFPGP_05235</name>
</gene>
<evidence type="ECO:0000313" key="1">
    <source>
        <dbReference type="EMBL" id="MFC5176065.1"/>
    </source>
</evidence>
<dbReference type="EMBL" id="JBHSKD010000004">
    <property type="protein sequence ID" value="MFC5176065.1"/>
    <property type="molecule type" value="Genomic_DNA"/>
</dbReference>